<accession>A0A811VE20</accession>
<protein>
    <submittedName>
        <fullName evidence="1">(Mediterranean fruit fly) hypothetical protein</fullName>
    </submittedName>
</protein>
<organism evidence="1 2">
    <name type="scientific">Ceratitis capitata</name>
    <name type="common">Mediterranean fruit fly</name>
    <name type="synonym">Tephritis capitata</name>
    <dbReference type="NCBI Taxonomy" id="7213"/>
    <lineage>
        <taxon>Eukaryota</taxon>
        <taxon>Metazoa</taxon>
        <taxon>Ecdysozoa</taxon>
        <taxon>Arthropoda</taxon>
        <taxon>Hexapoda</taxon>
        <taxon>Insecta</taxon>
        <taxon>Pterygota</taxon>
        <taxon>Neoptera</taxon>
        <taxon>Endopterygota</taxon>
        <taxon>Diptera</taxon>
        <taxon>Brachycera</taxon>
        <taxon>Muscomorpha</taxon>
        <taxon>Tephritoidea</taxon>
        <taxon>Tephritidae</taxon>
        <taxon>Ceratitis</taxon>
        <taxon>Ceratitis</taxon>
    </lineage>
</organism>
<proteinExistence type="predicted"/>
<dbReference type="AlphaFoldDB" id="A0A811VE20"/>
<evidence type="ECO:0000313" key="2">
    <source>
        <dbReference type="Proteomes" id="UP000606786"/>
    </source>
</evidence>
<dbReference type="EMBL" id="CAJHJT010000056">
    <property type="protein sequence ID" value="CAD7013271.1"/>
    <property type="molecule type" value="Genomic_DNA"/>
</dbReference>
<name>A0A811VE20_CERCA</name>
<sequence length="158" mass="17631">MDGRRPTSDAVTVLLQLMNDQNLSSVREFFPTIECEWRDACSLLGRLRDELTSWFAGSLVADVAMVRDLSAAAVVRLCGHAVKTSHVQPSNRPAFRPVDRSLLNRKISCVGAKNVKVLKVPKSILILCVPQGYPAFVTNVGRRRYEAHKTPMLKIKKN</sequence>
<evidence type="ECO:0000313" key="1">
    <source>
        <dbReference type="EMBL" id="CAD7013271.1"/>
    </source>
</evidence>
<comment type="caution">
    <text evidence="1">The sequence shown here is derived from an EMBL/GenBank/DDBJ whole genome shotgun (WGS) entry which is preliminary data.</text>
</comment>
<reference evidence="1" key="1">
    <citation type="submission" date="2020-11" db="EMBL/GenBank/DDBJ databases">
        <authorList>
            <person name="Whitehead M."/>
        </authorList>
    </citation>
    <scope>NUCLEOTIDE SEQUENCE</scope>
    <source>
        <strain evidence="1">EGII</strain>
    </source>
</reference>
<keyword evidence="2" id="KW-1185">Reference proteome</keyword>
<dbReference type="Proteomes" id="UP000606786">
    <property type="component" value="Unassembled WGS sequence"/>
</dbReference>
<gene>
    <name evidence="1" type="ORF">CCAP1982_LOCUS21342</name>
</gene>